<dbReference type="Pfam" id="PF07977">
    <property type="entry name" value="FabA"/>
    <property type="match status" value="1"/>
</dbReference>
<dbReference type="EMBL" id="FOBS01000027">
    <property type="protein sequence ID" value="SEM61673.1"/>
    <property type="molecule type" value="Genomic_DNA"/>
</dbReference>
<dbReference type="STRING" id="43775.SAMN04489760_12710"/>
<accession>A0A1H7ZTP4</accession>
<evidence type="ECO:0000313" key="2">
    <source>
        <dbReference type="EMBL" id="SEM61673.1"/>
    </source>
</evidence>
<dbReference type="RefSeq" id="WP_093884353.1">
    <property type="nucleotide sequence ID" value="NZ_FOBS01000027.1"/>
</dbReference>
<dbReference type="PANTHER" id="PTHR30272:SF8">
    <property type="entry name" value="3-HYDROXYDECANOYL-[ACYL-CARRIER-PROTEIN] DEHYDRATASE"/>
    <property type="match status" value="1"/>
</dbReference>
<organism evidence="2 3">
    <name type="scientific">Syntrophus gentianae</name>
    <dbReference type="NCBI Taxonomy" id="43775"/>
    <lineage>
        <taxon>Bacteria</taxon>
        <taxon>Pseudomonadati</taxon>
        <taxon>Thermodesulfobacteriota</taxon>
        <taxon>Syntrophia</taxon>
        <taxon>Syntrophales</taxon>
        <taxon>Syntrophaceae</taxon>
        <taxon>Syntrophus</taxon>
    </lineage>
</organism>
<dbReference type="OrthoDB" id="5476655at2"/>
<dbReference type="GO" id="GO:0006633">
    <property type="term" value="P:fatty acid biosynthetic process"/>
    <property type="evidence" value="ECO:0007669"/>
    <property type="project" value="UniProtKB-UniPathway"/>
</dbReference>
<dbReference type="Proteomes" id="UP000198744">
    <property type="component" value="Unassembled WGS sequence"/>
</dbReference>
<proteinExistence type="predicted"/>
<gene>
    <name evidence="2" type="ORF">SAMN04489760_12710</name>
</gene>
<protein>
    <submittedName>
        <fullName evidence="2">3-hydroxydecanoyl-[acyl-carrier-protein] dehydratase</fullName>
    </submittedName>
</protein>
<dbReference type="NCBIfam" id="NF003509">
    <property type="entry name" value="PRK05174.1"/>
    <property type="match status" value="1"/>
</dbReference>
<dbReference type="PANTHER" id="PTHR30272">
    <property type="entry name" value="3-HYDROXYACYL-[ACYL-CARRIER-PROTEIN] DEHYDRATASE"/>
    <property type="match status" value="1"/>
</dbReference>
<keyword evidence="3" id="KW-1185">Reference proteome</keyword>
<keyword evidence="1" id="KW-0456">Lyase</keyword>
<dbReference type="SUPFAM" id="SSF54637">
    <property type="entry name" value="Thioesterase/thiol ester dehydrase-isomerase"/>
    <property type="match status" value="1"/>
</dbReference>
<dbReference type="AlphaFoldDB" id="A0A1H7ZTP4"/>
<dbReference type="GO" id="GO:0016829">
    <property type="term" value="F:lyase activity"/>
    <property type="evidence" value="ECO:0007669"/>
    <property type="project" value="UniProtKB-KW"/>
</dbReference>
<name>A0A1H7ZTP4_9BACT</name>
<sequence length="196" mass="22073">MTYEEFRERGSFSLEDLLAFAYGNLVENRPEGFEARLPAPPFLMLDRILTITHEGRQGRIVAEQDIRLDAWYFQCHFSGDPIQPGCLCVDAVWQLLGFYCVWRGALGAGRALGCQSVSFNGQIRPYNRCVRYEVDIRRFSQLKDSGASVVIGDAKIFVDNELITEITRAQSGVFSGIVYPDYPKHSHNSVGGIIRS</sequence>
<reference evidence="2 3" key="1">
    <citation type="submission" date="2016-10" db="EMBL/GenBank/DDBJ databases">
        <authorList>
            <person name="de Groot N.N."/>
        </authorList>
    </citation>
    <scope>NUCLEOTIDE SEQUENCE [LARGE SCALE GENOMIC DNA]</scope>
    <source>
        <strain evidence="2 3">DSM 8423</strain>
    </source>
</reference>
<evidence type="ECO:0000313" key="3">
    <source>
        <dbReference type="Proteomes" id="UP000198744"/>
    </source>
</evidence>
<evidence type="ECO:0000256" key="1">
    <source>
        <dbReference type="ARBA" id="ARBA00023239"/>
    </source>
</evidence>
<dbReference type="Gene3D" id="3.10.129.10">
    <property type="entry name" value="Hotdog Thioesterase"/>
    <property type="match status" value="1"/>
</dbReference>
<dbReference type="UniPathway" id="UPA00094"/>
<dbReference type="InterPro" id="IPR029069">
    <property type="entry name" value="HotDog_dom_sf"/>
</dbReference>
<dbReference type="InterPro" id="IPR013114">
    <property type="entry name" value="FabA_FabZ"/>
</dbReference>